<dbReference type="InterPro" id="IPR029062">
    <property type="entry name" value="Class_I_gatase-like"/>
</dbReference>
<evidence type="ECO:0000313" key="3">
    <source>
        <dbReference type="Proteomes" id="UP000193689"/>
    </source>
</evidence>
<gene>
    <name evidence="2" type="ORF">BCR38DRAFT_347722</name>
</gene>
<dbReference type="PANTHER" id="PTHR43130:SF15">
    <property type="entry name" value="THIJ_PFPI FAMILY PROTEIN (AFU_ORTHOLOGUE AFUA_5G14240)"/>
    <property type="match status" value="1"/>
</dbReference>
<dbReference type="RefSeq" id="XP_040713825.1">
    <property type="nucleotide sequence ID" value="XM_040856366.1"/>
</dbReference>
<reference evidence="2 3" key="1">
    <citation type="submission" date="2016-07" db="EMBL/GenBank/DDBJ databases">
        <title>Pervasive Adenine N6-methylation of Active Genes in Fungi.</title>
        <authorList>
            <consortium name="DOE Joint Genome Institute"/>
            <person name="Mondo S.J."/>
            <person name="Dannebaum R.O."/>
            <person name="Kuo R.C."/>
            <person name="Labutti K."/>
            <person name="Haridas S."/>
            <person name="Kuo A."/>
            <person name="Salamov A."/>
            <person name="Ahrendt S.R."/>
            <person name="Lipzen A."/>
            <person name="Sullivan W."/>
            <person name="Andreopoulos W.B."/>
            <person name="Clum A."/>
            <person name="Lindquist E."/>
            <person name="Daum C."/>
            <person name="Ramamoorthy G.K."/>
            <person name="Gryganskyi A."/>
            <person name="Culley D."/>
            <person name="Magnuson J.K."/>
            <person name="James T.Y."/>
            <person name="O'Malley M.A."/>
            <person name="Stajich J.E."/>
            <person name="Spatafora J.W."/>
            <person name="Visel A."/>
            <person name="Grigoriev I.V."/>
        </authorList>
    </citation>
    <scope>NUCLEOTIDE SEQUENCE [LARGE SCALE GENOMIC DNA]</scope>
    <source>
        <strain evidence="2 3">CBS 129021</strain>
    </source>
</reference>
<evidence type="ECO:0000313" key="2">
    <source>
        <dbReference type="EMBL" id="ORY61748.1"/>
    </source>
</evidence>
<dbReference type="Pfam" id="PF01965">
    <property type="entry name" value="DJ-1_PfpI"/>
    <property type="match status" value="1"/>
</dbReference>
<dbReference type="Gene3D" id="3.40.50.880">
    <property type="match status" value="1"/>
</dbReference>
<organism evidence="2 3">
    <name type="scientific">Pseudomassariella vexata</name>
    <dbReference type="NCBI Taxonomy" id="1141098"/>
    <lineage>
        <taxon>Eukaryota</taxon>
        <taxon>Fungi</taxon>
        <taxon>Dikarya</taxon>
        <taxon>Ascomycota</taxon>
        <taxon>Pezizomycotina</taxon>
        <taxon>Sordariomycetes</taxon>
        <taxon>Xylariomycetidae</taxon>
        <taxon>Amphisphaeriales</taxon>
        <taxon>Pseudomassariaceae</taxon>
        <taxon>Pseudomassariella</taxon>
    </lineage>
</organism>
<proteinExistence type="predicted"/>
<keyword evidence="3" id="KW-1185">Reference proteome</keyword>
<dbReference type="EMBL" id="MCFJ01000010">
    <property type="protein sequence ID" value="ORY61748.1"/>
    <property type="molecule type" value="Genomic_DNA"/>
</dbReference>
<protein>
    <submittedName>
        <fullName evidence="2">Class I glutamine amidotransferase-like protein</fullName>
    </submittedName>
</protein>
<feature type="domain" description="DJ-1/PfpI" evidence="1">
    <location>
        <begin position="14"/>
        <end position="178"/>
    </location>
</feature>
<evidence type="ECO:0000259" key="1">
    <source>
        <dbReference type="Pfam" id="PF01965"/>
    </source>
</evidence>
<accession>A0A1Y2DR33</accession>
<dbReference type="GO" id="GO:0016740">
    <property type="term" value="F:transferase activity"/>
    <property type="evidence" value="ECO:0007669"/>
    <property type="project" value="UniProtKB-KW"/>
</dbReference>
<dbReference type="PANTHER" id="PTHR43130">
    <property type="entry name" value="ARAC-FAMILY TRANSCRIPTIONAL REGULATOR"/>
    <property type="match status" value="1"/>
</dbReference>
<dbReference type="CDD" id="cd03139">
    <property type="entry name" value="GATase1_PfpI_2"/>
    <property type="match status" value="1"/>
</dbReference>
<dbReference type="InterPro" id="IPR002818">
    <property type="entry name" value="DJ-1/PfpI"/>
</dbReference>
<dbReference type="InterPro" id="IPR052158">
    <property type="entry name" value="INH-QAR"/>
</dbReference>
<name>A0A1Y2DR33_9PEZI</name>
<dbReference type="SUPFAM" id="SSF52317">
    <property type="entry name" value="Class I glutamine amidotransferase-like"/>
    <property type="match status" value="1"/>
</dbReference>
<keyword evidence="2" id="KW-0315">Glutamine amidotransferase</keyword>
<dbReference type="Proteomes" id="UP000193689">
    <property type="component" value="Unassembled WGS sequence"/>
</dbReference>
<comment type="caution">
    <text evidence="2">The sequence shown here is derived from an EMBL/GenBank/DDBJ whole genome shotgun (WGS) entry which is preliminary data.</text>
</comment>
<sequence>MASPNENPPTKYGVLLFPGFQALDVFGPLDILNILSKYHRPKPMDLVVVAATLDPVSTTVSDAEFGQRIVPTHTFDTAPEDIEVLLVPGGMGTREDAIAGPAIAYVKKIFPKLRYLLTVCTGSALVAQAGLLEGKRATTNKTVWKWATAQGPNVDWVLEARWVTDNNIWTSSGISAGISAGIDMMYAFVSAMYGEETAQDIADVSEYRRNTDPTDDPFVKLADV</sequence>
<dbReference type="OrthoDB" id="543156at2759"/>
<dbReference type="AlphaFoldDB" id="A0A1Y2DR33"/>
<dbReference type="GeneID" id="63772578"/>
<dbReference type="InParanoid" id="A0A1Y2DR33"/>
<dbReference type="STRING" id="1141098.A0A1Y2DR33"/>
<keyword evidence="2" id="KW-0808">Transferase</keyword>